<keyword evidence="7" id="KW-1185">Reference proteome</keyword>
<dbReference type="Proteomes" id="UP000199519">
    <property type="component" value="Unassembled WGS sequence"/>
</dbReference>
<dbReference type="Proteomes" id="UP000198945">
    <property type="component" value="Unassembled WGS sequence"/>
</dbReference>
<dbReference type="AlphaFoldDB" id="A0A1G7ET63"/>
<evidence type="ECO:0000313" key="6">
    <source>
        <dbReference type="Proteomes" id="UP000198945"/>
    </source>
</evidence>
<evidence type="ECO:0000256" key="1">
    <source>
        <dbReference type="SAM" id="Phobius"/>
    </source>
</evidence>
<evidence type="ECO:0000313" key="2">
    <source>
        <dbReference type="EMBL" id="SDE66802.1"/>
    </source>
</evidence>
<sequence>MKNNRGFTLVEVLITFTILLIVLTLMAAILVQSFDIFRDSTERVSNNRLTQIMIEDITQNIREYKYFDFTTPDTWKFWYDEIDKDAENADFVILKNTNKLELKKKVAENLPLNKERALTNLVEFKLKNYAGEKIILYKRYKDGTGIIKFKNGTTIVFEDDKIKFTDDIKIKYVDSSGNNKEKTFTGGTEIRLIEGNEIRLKDNKKINRDNVRKIIVDGTEIDFNNNAFEFEIRVDLGNGNVIEELKTVYPRNLNFWR</sequence>
<proteinExistence type="predicted"/>
<evidence type="ECO:0000313" key="3">
    <source>
        <dbReference type="EMBL" id="SDI05161.1"/>
    </source>
</evidence>
<keyword evidence="1" id="KW-0812">Transmembrane</keyword>
<feature type="transmembrane region" description="Helical" evidence="1">
    <location>
        <begin position="12"/>
        <end position="31"/>
    </location>
</feature>
<evidence type="ECO:0000313" key="5">
    <source>
        <dbReference type="Proteomes" id="UP000198612"/>
    </source>
</evidence>
<keyword evidence="1" id="KW-0472">Membrane</keyword>
<gene>
    <name evidence="2" type="ORF">SAMN04488598_10158</name>
    <name evidence="4" type="ORF">SAMN04515652_101233</name>
    <name evidence="3" type="ORF">SAMN04515654_10190</name>
</gene>
<dbReference type="EMBL" id="FNBJ01000001">
    <property type="protein sequence ID" value="SDE66802.1"/>
    <property type="molecule type" value="Genomic_DNA"/>
</dbReference>
<dbReference type="EMBL" id="FOHG01000001">
    <property type="protein sequence ID" value="SES62278.1"/>
    <property type="molecule type" value="Genomic_DNA"/>
</dbReference>
<reference evidence="3 6" key="1">
    <citation type="submission" date="2016-10" db="EMBL/GenBank/DDBJ databases">
        <authorList>
            <person name="de Groot N.N."/>
        </authorList>
    </citation>
    <scope>NUCLEOTIDE SEQUENCE [LARGE SCALE GENOMIC DNA]</scope>
    <source>
        <strain evidence="3 6">WG7</strain>
    </source>
</reference>
<dbReference type="EMBL" id="FNEH01000001">
    <property type="protein sequence ID" value="SDI05161.1"/>
    <property type="molecule type" value="Genomic_DNA"/>
</dbReference>
<dbReference type="RefSeq" id="WP_143008772.1">
    <property type="nucleotide sequence ID" value="NZ_FNBJ01000001.1"/>
</dbReference>
<dbReference type="Pfam" id="PF07963">
    <property type="entry name" value="N_methyl"/>
    <property type="match status" value="1"/>
</dbReference>
<evidence type="ECO:0000313" key="7">
    <source>
        <dbReference type="Proteomes" id="UP000199519"/>
    </source>
</evidence>
<protein>
    <submittedName>
        <fullName evidence="4">Prepilin-type N-terminal cleavage/methylation domain-containing protein</fullName>
    </submittedName>
</protein>
<reference evidence="5 7" key="2">
    <citation type="submission" date="2016-10" db="EMBL/GenBank/DDBJ databases">
        <authorList>
            <person name="Varghese N."/>
            <person name="Submissions S."/>
        </authorList>
    </citation>
    <scope>NUCLEOTIDE SEQUENCE [LARGE SCALE GENOMIC DNA]</scope>
    <source>
        <strain evidence="2 7">WG2</strain>
        <strain evidence="4 5">WG5</strain>
    </source>
</reference>
<dbReference type="Proteomes" id="UP000198612">
    <property type="component" value="Unassembled WGS sequence"/>
</dbReference>
<dbReference type="InterPro" id="IPR012902">
    <property type="entry name" value="N_methyl_site"/>
</dbReference>
<accession>A0A1G7ET63</accession>
<dbReference type="NCBIfam" id="TIGR02532">
    <property type="entry name" value="IV_pilin_GFxxxE"/>
    <property type="match status" value="1"/>
</dbReference>
<dbReference type="PROSITE" id="PS00409">
    <property type="entry name" value="PROKAR_NTER_METHYL"/>
    <property type="match status" value="1"/>
</dbReference>
<evidence type="ECO:0000313" key="4">
    <source>
        <dbReference type="EMBL" id="SES62278.1"/>
    </source>
</evidence>
<organism evidence="4 5">
    <name type="scientific">Halanaerobium congolense</name>
    <dbReference type="NCBI Taxonomy" id="54121"/>
    <lineage>
        <taxon>Bacteria</taxon>
        <taxon>Bacillati</taxon>
        <taxon>Bacillota</taxon>
        <taxon>Clostridia</taxon>
        <taxon>Halanaerobiales</taxon>
        <taxon>Halanaerobiaceae</taxon>
        <taxon>Halanaerobium</taxon>
    </lineage>
</organism>
<name>A0A1G7ET63_9FIRM</name>
<keyword evidence="1" id="KW-1133">Transmembrane helix</keyword>